<sequence length="292" mass="32191">MNQTAHYRFSGPALLPMYGKALLASSKGGRHAAADMPELSADIEGVRTDTAELRRYREVCGFMTSSLCPVTWPHILAFPLHIRLMTDAAFPLPLMGLVHIGNRIEQQRAIRQGEILELRARIANAMDTERGLAFDILTEASSSGHVIWKEYSTLLYRQPTESSGKDGKKQPPEAPQMLSGQATVQAPGNIGYRYGRVSGDMNPIHLHALSAKAFGFPRNIAHGMWSKAHCLALMEKAEGPLEAVTVDTQFKKPFFIPGTGILTWERNSTETPFRLLNKDASAPHLEGSLSRD</sequence>
<dbReference type="Proteomes" id="UP000218896">
    <property type="component" value="Unassembled WGS sequence"/>
</dbReference>
<keyword evidence="4" id="KW-1185">Reference proteome</keyword>
<evidence type="ECO:0000313" key="4">
    <source>
        <dbReference type="Proteomes" id="UP000218896"/>
    </source>
</evidence>
<dbReference type="InterPro" id="IPR029069">
    <property type="entry name" value="HotDog_dom_sf"/>
</dbReference>
<evidence type="ECO:0000259" key="2">
    <source>
        <dbReference type="Pfam" id="PF01575"/>
    </source>
</evidence>
<dbReference type="Pfam" id="PF01575">
    <property type="entry name" value="MaoC_dehydratas"/>
    <property type="match status" value="1"/>
</dbReference>
<dbReference type="AlphaFoldDB" id="A0A2A2F5R7"/>
<proteinExistence type="predicted"/>
<dbReference type="EMBL" id="NSKD01000004">
    <property type="protein sequence ID" value="PAU80140.1"/>
    <property type="molecule type" value="Genomic_DNA"/>
</dbReference>
<feature type="domain" description="MaoC-like" evidence="2">
    <location>
        <begin position="193"/>
        <end position="259"/>
    </location>
</feature>
<dbReference type="InterPro" id="IPR002539">
    <property type="entry name" value="MaoC-like_dom"/>
</dbReference>
<reference evidence="3 4" key="1">
    <citation type="submission" date="2017-08" db="EMBL/GenBank/DDBJ databases">
        <title>Halovibrio sewagensis sp. nov., isolated from wastewater of high salinity.</title>
        <authorList>
            <person name="Dong X."/>
            <person name="Zhang G."/>
        </authorList>
    </citation>
    <scope>NUCLEOTIDE SEQUENCE [LARGE SCALE GENOMIC DNA]</scope>
    <source>
        <strain evidence="3 4">YL5-2</strain>
    </source>
</reference>
<evidence type="ECO:0000313" key="3">
    <source>
        <dbReference type="EMBL" id="PAU80140.1"/>
    </source>
</evidence>
<dbReference type="RefSeq" id="WP_095617760.1">
    <property type="nucleotide sequence ID" value="NZ_NSKD01000004.1"/>
</dbReference>
<dbReference type="OrthoDB" id="9774179at2"/>
<gene>
    <name evidence="3" type="ORF">CK501_10870</name>
</gene>
<evidence type="ECO:0000256" key="1">
    <source>
        <dbReference type="SAM" id="MobiDB-lite"/>
    </source>
</evidence>
<organism evidence="3 4">
    <name type="scientific">Halovibrio salipaludis</name>
    <dbReference type="NCBI Taxonomy" id="2032626"/>
    <lineage>
        <taxon>Bacteria</taxon>
        <taxon>Pseudomonadati</taxon>
        <taxon>Pseudomonadota</taxon>
        <taxon>Gammaproteobacteria</taxon>
        <taxon>Oceanospirillales</taxon>
        <taxon>Halomonadaceae</taxon>
        <taxon>Halovibrio</taxon>
    </lineage>
</organism>
<comment type="caution">
    <text evidence="3">The sequence shown here is derived from an EMBL/GenBank/DDBJ whole genome shotgun (WGS) entry which is preliminary data.</text>
</comment>
<name>A0A2A2F5R7_9GAMM</name>
<dbReference type="PANTHER" id="PTHR43841">
    <property type="entry name" value="3-HYDROXYACYL-THIOESTER DEHYDRATASE HTDX-RELATED"/>
    <property type="match status" value="1"/>
</dbReference>
<dbReference type="SUPFAM" id="SSF54637">
    <property type="entry name" value="Thioesterase/thiol ester dehydrase-isomerase"/>
    <property type="match status" value="2"/>
</dbReference>
<feature type="region of interest" description="Disordered" evidence="1">
    <location>
        <begin position="159"/>
        <end position="179"/>
    </location>
</feature>
<accession>A0A2A2F5R7</accession>
<protein>
    <recommendedName>
        <fullName evidence="2">MaoC-like domain-containing protein</fullName>
    </recommendedName>
</protein>
<dbReference type="Gene3D" id="3.10.129.10">
    <property type="entry name" value="Hotdog Thioesterase"/>
    <property type="match status" value="1"/>
</dbReference>
<dbReference type="PANTHER" id="PTHR43841:SF3">
    <property type="entry name" value="(3R)-HYDROXYACYL-ACP DEHYDRATASE SUBUNIT HADB"/>
    <property type="match status" value="1"/>
</dbReference>